<dbReference type="AlphaFoldDB" id="A0A1Y2BMR1"/>
<organism evidence="2 3">
    <name type="scientific">Neocallimastix californiae</name>
    <dbReference type="NCBI Taxonomy" id="1754190"/>
    <lineage>
        <taxon>Eukaryota</taxon>
        <taxon>Fungi</taxon>
        <taxon>Fungi incertae sedis</taxon>
        <taxon>Chytridiomycota</taxon>
        <taxon>Chytridiomycota incertae sedis</taxon>
        <taxon>Neocallimastigomycetes</taxon>
        <taxon>Neocallimastigales</taxon>
        <taxon>Neocallimastigaceae</taxon>
        <taxon>Neocallimastix</taxon>
    </lineage>
</organism>
<name>A0A1Y2BMR1_9FUNG</name>
<protein>
    <submittedName>
        <fullName evidence="2">Uncharacterized protein</fullName>
    </submittedName>
</protein>
<feature type="compositionally biased region" description="Low complexity" evidence="1">
    <location>
        <begin position="166"/>
        <end position="196"/>
    </location>
</feature>
<accession>A0A1Y2BMR1</accession>
<reference evidence="2 3" key="1">
    <citation type="submission" date="2016-08" db="EMBL/GenBank/DDBJ databases">
        <title>A Parts List for Fungal Cellulosomes Revealed by Comparative Genomics.</title>
        <authorList>
            <consortium name="DOE Joint Genome Institute"/>
            <person name="Haitjema C.H."/>
            <person name="Gilmore S.P."/>
            <person name="Henske J.K."/>
            <person name="Solomon K.V."/>
            <person name="De Groot R."/>
            <person name="Kuo A."/>
            <person name="Mondo S.J."/>
            <person name="Salamov A.A."/>
            <person name="Labutti K."/>
            <person name="Zhao Z."/>
            <person name="Chiniquy J."/>
            <person name="Barry K."/>
            <person name="Brewer H.M."/>
            <person name="Purvine S.O."/>
            <person name="Wright A.T."/>
            <person name="Boxma B."/>
            <person name="Van Alen T."/>
            <person name="Hackstein J.H."/>
            <person name="Baker S.E."/>
            <person name="Grigoriev I.V."/>
            <person name="O'Malley M.A."/>
        </authorList>
    </citation>
    <scope>NUCLEOTIDE SEQUENCE [LARGE SCALE GENOMIC DNA]</scope>
    <source>
        <strain evidence="2 3">G1</strain>
    </source>
</reference>
<sequence>MSDFNEAMLLQQRFMSLQAIINDTDKEHDVERWYDQFVTWIRMQKITNSTDIYDWCRMKVQGQGSKSIQALVTKDTHGNLIYPTLEQMRDALLKTYKLEKDPDDIINEIKSMKINKGDDVKEFNTKYLELYNNLNEEYKLRICTKAMEVVEFYDKTENELKLKTQNNNKNSNYNRSSNYNNQSGYNNNNNNNNNSNFNNKHKVSFCKFCHEKGHSISDCSGYAKFQYFKYMDSKMNNDFNNFNLNLNNFNNFPSNNFNNSNK</sequence>
<comment type="caution">
    <text evidence="2">The sequence shown here is derived from an EMBL/GenBank/DDBJ whole genome shotgun (WGS) entry which is preliminary data.</text>
</comment>
<evidence type="ECO:0000313" key="3">
    <source>
        <dbReference type="Proteomes" id="UP000193920"/>
    </source>
</evidence>
<dbReference type="Proteomes" id="UP000193920">
    <property type="component" value="Unassembled WGS sequence"/>
</dbReference>
<gene>
    <name evidence="2" type="ORF">LY90DRAFT_511675</name>
</gene>
<evidence type="ECO:0000313" key="2">
    <source>
        <dbReference type="EMBL" id="ORY36033.1"/>
    </source>
</evidence>
<keyword evidence="3" id="KW-1185">Reference proteome</keyword>
<dbReference type="OrthoDB" id="10548503at2759"/>
<evidence type="ECO:0000256" key="1">
    <source>
        <dbReference type="SAM" id="MobiDB-lite"/>
    </source>
</evidence>
<feature type="region of interest" description="Disordered" evidence="1">
    <location>
        <begin position="163"/>
        <end position="196"/>
    </location>
</feature>
<proteinExistence type="predicted"/>
<dbReference type="EMBL" id="MCOG01000151">
    <property type="protein sequence ID" value="ORY36033.1"/>
    <property type="molecule type" value="Genomic_DNA"/>
</dbReference>